<keyword evidence="6" id="KW-0833">Ubl conjugation pathway</keyword>
<dbReference type="EC" id="2.3.2.27" evidence="6"/>
<feature type="coiled-coil region" evidence="7">
    <location>
        <begin position="810"/>
        <end position="940"/>
    </location>
</feature>
<evidence type="ECO:0000256" key="4">
    <source>
        <dbReference type="ARBA" id="ARBA00022833"/>
    </source>
</evidence>
<evidence type="ECO:0000259" key="8">
    <source>
        <dbReference type="PROSITE" id="PS50053"/>
    </source>
</evidence>
<organism evidence="9 10">
    <name type="scientific">Ditylenchus destructor</name>
    <dbReference type="NCBI Taxonomy" id="166010"/>
    <lineage>
        <taxon>Eukaryota</taxon>
        <taxon>Metazoa</taxon>
        <taxon>Ecdysozoa</taxon>
        <taxon>Nematoda</taxon>
        <taxon>Chromadorea</taxon>
        <taxon>Rhabditida</taxon>
        <taxon>Tylenchina</taxon>
        <taxon>Tylenchomorpha</taxon>
        <taxon>Sphaerularioidea</taxon>
        <taxon>Anguinidae</taxon>
        <taxon>Anguininae</taxon>
        <taxon>Ditylenchus</taxon>
    </lineage>
</organism>
<feature type="coiled-coil region" evidence="7">
    <location>
        <begin position="687"/>
        <end position="714"/>
    </location>
</feature>
<evidence type="ECO:0000256" key="3">
    <source>
        <dbReference type="ARBA" id="ARBA00022771"/>
    </source>
</evidence>
<evidence type="ECO:0000256" key="2">
    <source>
        <dbReference type="ARBA" id="ARBA00022723"/>
    </source>
</evidence>
<accession>A0AAD4QX86</accession>
<dbReference type="InterPro" id="IPR029071">
    <property type="entry name" value="Ubiquitin-like_domsf"/>
</dbReference>
<evidence type="ECO:0000256" key="7">
    <source>
        <dbReference type="SAM" id="Coils"/>
    </source>
</evidence>
<evidence type="ECO:0000256" key="1">
    <source>
        <dbReference type="ARBA" id="ARBA00004123"/>
    </source>
</evidence>
<dbReference type="GO" id="GO:0008270">
    <property type="term" value="F:zinc ion binding"/>
    <property type="evidence" value="ECO:0007669"/>
    <property type="project" value="UniProtKB-KW"/>
</dbReference>
<dbReference type="GO" id="GO:0061630">
    <property type="term" value="F:ubiquitin protein ligase activity"/>
    <property type="evidence" value="ECO:0007669"/>
    <property type="project" value="UniProtKB-EC"/>
</dbReference>
<feature type="domain" description="Ubiquitin-like" evidence="8">
    <location>
        <begin position="2"/>
        <end position="54"/>
    </location>
</feature>
<sequence>MITVLIHLVGGGREDSFDIELEPQILLTELKKTIEVETSVPPKYQKLKLDDKDLPISERPLMSFKGFEKIFVEHSYMDVWEKVKKNANILKVDTDETQNKPMVANHTLELIERLKQSKFFNCYFLLAEEMTRISDEAKKYFVTVAIYRVGPGGREDSFYIVLDPQILVTELMSDIEDKTSIPRKYQKLKLDDKDLPKSERPLKSFKDFVEIDVEHSYMGVWKQVVARAADAKKTRHVKQDFAEETLKLIERLNGIKFFDCYHNLHDEMSRISDESKEHFSGLRTTIETATKTYFSDWLKQQNRLEDPLSFGVDFESKSGGMQAGRIAKIRHDGYTEMYHIKTHCDGPTKSSSMSDLPPNSREIFAYILLEEIGLGPECHFFGPPLDFGKRTVFICTKNVENLTLMGEATKDSENIEKIVQEIHVASSILCLRDLHGRNCGYHDGKPTIFDFTVPRAGIYYNSGYKMNPAIFQTEKPECVIAKADGIGRNNKELFGHNMEAKERMEGGKHLVRKWNMSKCVEEAVKKLTSVQVRLRSNGYELHDTDFNMELREVVVSGKRLDGSDLMEIFEGIDLLNGNHSDEELFRKFQIRPTKVADLGCGNGLLVYLLAKECIDGVGFDECSIDPTCSKSLEIFEGVDLLIGNHSDELTPWIPVLAAKLKCNLVPKILSPINEQVLALMKTFGTQNDQLKLDVRRYKRKCQETNATLIKCQKELEAKRKINNDNYLIIKLEDEPPEITSPDPQNAGHMPDVAAVKCLRGGSNGGDPCSNYPECAPSGSQSADTSMDLKPLKKELNTSEEFNFALQTGNERRLRTEVEKLKEKFREVTKAEQKKKMKYYSDEARRKIRSLEEQCEKLRKELTNAKQKEEGLMIEMEATGQAFEDMQKQNQKLVQQLREKDEANLNLMGERIRNNLAQEKVKEEKELLDRLRVALNDQMDAKTLLCHKLEEKEKARDFGARIKDHTIVLEEENRLLKEVLTCPSCKEQKVPDLKSGFQPAGLPANISRIIFKSATKFQSSRSTFQPLNRSSS</sequence>
<dbReference type="Pfam" id="PF07757">
    <property type="entry name" value="AdoMet_MTase"/>
    <property type="match status" value="1"/>
</dbReference>
<dbReference type="GO" id="GO:0005634">
    <property type="term" value="C:nucleus"/>
    <property type="evidence" value="ECO:0007669"/>
    <property type="project" value="UniProtKB-SubCell"/>
</dbReference>
<proteinExistence type="inferred from homology"/>
<dbReference type="AlphaFoldDB" id="A0AAD4QX86"/>
<evidence type="ECO:0000256" key="6">
    <source>
        <dbReference type="RuleBase" id="RU365038"/>
    </source>
</evidence>
<keyword evidence="3 6" id="KW-0863">Zinc-finger</keyword>
<comment type="pathway">
    <text evidence="6">Protein modification; protein ubiquitination.</text>
</comment>
<evidence type="ECO:0000256" key="5">
    <source>
        <dbReference type="ARBA" id="ARBA00023242"/>
    </source>
</evidence>
<dbReference type="InterPro" id="IPR000626">
    <property type="entry name" value="Ubiquitin-like_dom"/>
</dbReference>
<dbReference type="GO" id="GO:0033503">
    <property type="term" value="C:HULC complex"/>
    <property type="evidence" value="ECO:0007669"/>
    <property type="project" value="TreeGrafter"/>
</dbReference>
<dbReference type="GO" id="GO:0016567">
    <property type="term" value="P:protein ubiquitination"/>
    <property type="evidence" value="ECO:0007669"/>
    <property type="project" value="UniProtKB-UniRule"/>
</dbReference>
<dbReference type="Proteomes" id="UP001201812">
    <property type="component" value="Unassembled WGS sequence"/>
</dbReference>
<dbReference type="PANTHER" id="PTHR23163">
    <property type="entry name" value="RING FINGER PROTEIN-RELATED"/>
    <property type="match status" value="1"/>
</dbReference>
<evidence type="ECO:0000313" key="10">
    <source>
        <dbReference type="Proteomes" id="UP001201812"/>
    </source>
</evidence>
<keyword evidence="5 6" id="KW-0539">Nucleus</keyword>
<gene>
    <name evidence="9" type="ORF">DdX_19482</name>
</gene>
<protein>
    <recommendedName>
        <fullName evidence="6">E3 ubiquitin protein ligase</fullName>
        <ecNumber evidence="6">2.3.2.27</ecNumber>
    </recommendedName>
</protein>
<dbReference type="PANTHER" id="PTHR23163:SF0">
    <property type="entry name" value="E3 UBIQUITIN-PROTEIN LIGASE BRE1"/>
    <property type="match status" value="1"/>
</dbReference>
<comment type="catalytic activity">
    <reaction evidence="6">
        <text>S-ubiquitinyl-[E2 ubiquitin-conjugating enzyme]-L-cysteine + [acceptor protein]-L-lysine = [E2 ubiquitin-conjugating enzyme]-L-cysteine + N(6)-ubiquitinyl-[acceptor protein]-L-lysine.</text>
        <dbReference type="EC" id="2.3.2.27"/>
    </reaction>
</comment>
<keyword evidence="4 6" id="KW-0862">Zinc</keyword>
<dbReference type="GO" id="GO:0006325">
    <property type="term" value="P:chromatin organization"/>
    <property type="evidence" value="ECO:0007669"/>
    <property type="project" value="UniProtKB-KW"/>
</dbReference>
<keyword evidence="10" id="KW-1185">Reference proteome</keyword>
<dbReference type="PROSITE" id="PS50053">
    <property type="entry name" value="UBIQUITIN_2"/>
    <property type="match status" value="1"/>
</dbReference>
<keyword evidence="6" id="KW-0156">Chromatin regulator</keyword>
<name>A0AAD4QX86_9BILA</name>
<keyword evidence="2 6" id="KW-0479">Metal-binding</keyword>
<comment type="subcellular location">
    <subcellularLocation>
        <location evidence="1 6">Nucleus</location>
    </subcellularLocation>
</comment>
<comment type="caution">
    <text evidence="9">The sequence shown here is derived from an EMBL/GenBank/DDBJ whole genome shotgun (WGS) entry which is preliminary data.</text>
</comment>
<dbReference type="GO" id="GO:0008168">
    <property type="term" value="F:methyltransferase activity"/>
    <property type="evidence" value="ECO:0007669"/>
    <property type="project" value="InterPro"/>
</dbReference>
<dbReference type="EMBL" id="JAKKPZ010000386">
    <property type="protein sequence ID" value="KAI1695629.1"/>
    <property type="molecule type" value="Genomic_DNA"/>
</dbReference>
<evidence type="ECO:0000313" key="9">
    <source>
        <dbReference type="EMBL" id="KAI1695629.1"/>
    </source>
</evidence>
<dbReference type="InterPro" id="IPR013956">
    <property type="entry name" value="E3_ubiquit_lig_Bre1"/>
</dbReference>
<comment type="similarity">
    <text evidence="6">Belongs to the BRE1 family.</text>
</comment>
<reference evidence="9" key="1">
    <citation type="submission" date="2022-01" db="EMBL/GenBank/DDBJ databases">
        <title>Genome Sequence Resource for Two Populations of Ditylenchus destructor, the Migratory Endoparasitic Phytonematode.</title>
        <authorList>
            <person name="Zhang H."/>
            <person name="Lin R."/>
            <person name="Xie B."/>
        </authorList>
    </citation>
    <scope>NUCLEOTIDE SEQUENCE</scope>
    <source>
        <strain evidence="9">BazhouSP</strain>
    </source>
</reference>
<keyword evidence="6" id="KW-0808">Transferase</keyword>
<dbReference type="SUPFAM" id="SSF54236">
    <property type="entry name" value="Ubiquitin-like"/>
    <property type="match status" value="1"/>
</dbReference>
<dbReference type="InterPro" id="IPR011671">
    <property type="entry name" value="tRNA_uracil_MeTrfase"/>
</dbReference>
<keyword evidence="6 7" id="KW-0175">Coiled coil</keyword>